<comment type="caution">
    <text evidence="3">The sequence shown here is derived from an EMBL/GenBank/DDBJ whole genome shotgun (WGS) entry which is preliminary data.</text>
</comment>
<feature type="region of interest" description="Disordered" evidence="1">
    <location>
        <begin position="63"/>
        <end position="85"/>
    </location>
</feature>
<accession>A0ABQ9XK58</accession>
<name>A0ABQ9XK58_9EUKA</name>
<evidence type="ECO:0000313" key="4">
    <source>
        <dbReference type="Proteomes" id="UP001281761"/>
    </source>
</evidence>
<proteinExistence type="predicted"/>
<feature type="compositionally biased region" description="Basic and acidic residues" evidence="1">
    <location>
        <begin position="63"/>
        <end position="78"/>
    </location>
</feature>
<dbReference type="Proteomes" id="UP001281761">
    <property type="component" value="Unassembled WGS sequence"/>
</dbReference>
<gene>
    <name evidence="3" type="ORF">BLNAU_14524</name>
    <name evidence="2" type="ORF">BLNAU_17033</name>
</gene>
<protein>
    <recommendedName>
        <fullName evidence="5">Transposase</fullName>
    </recommendedName>
</protein>
<dbReference type="EMBL" id="JARBJD010000134">
    <property type="protein sequence ID" value="KAK2950530.1"/>
    <property type="molecule type" value="Genomic_DNA"/>
</dbReference>
<organism evidence="3 4">
    <name type="scientific">Blattamonas nauphoetae</name>
    <dbReference type="NCBI Taxonomy" id="2049346"/>
    <lineage>
        <taxon>Eukaryota</taxon>
        <taxon>Metamonada</taxon>
        <taxon>Preaxostyla</taxon>
        <taxon>Oxymonadida</taxon>
        <taxon>Blattamonas</taxon>
    </lineage>
</organism>
<evidence type="ECO:0000313" key="3">
    <source>
        <dbReference type="EMBL" id="KAK2950530.1"/>
    </source>
</evidence>
<keyword evidence="4" id="KW-1185">Reference proteome</keyword>
<sequence>MWMLQGHSLDPALLLLNLRRAVSLRLSTKLNIKPDTKTRFQTPSMILEQVMVGVKKGERVAPDDGRIRLKADSGGMRRKESHSRR</sequence>
<dbReference type="EMBL" id="JARBJD010000186">
    <property type="protein sequence ID" value="KAK2947997.1"/>
    <property type="molecule type" value="Genomic_DNA"/>
</dbReference>
<evidence type="ECO:0000313" key="2">
    <source>
        <dbReference type="EMBL" id="KAK2947997.1"/>
    </source>
</evidence>
<evidence type="ECO:0008006" key="5">
    <source>
        <dbReference type="Google" id="ProtNLM"/>
    </source>
</evidence>
<evidence type="ECO:0000256" key="1">
    <source>
        <dbReference type="SAM" id="MobiDB-lite"/>
    </source>
</evidence>
<reference evidence="3 4" key="1">
    <citation type="journal article" date="2022" name="bioRxiv">
        <title>Genomics of Preaxostyla Flagellates Illuminates Evolutionary Transitions and the Path Towards Mitochondrial Loss.</title>
        <authorList>
            <person name="Novak L.V.F."/>
            <person name="Treitli S.C."/>
            <person name="Pyrih J."/>
            <person name="Halakuc P."/>
            <person name="Pipaliya S.V."/>
            <person name="Vacek V."/>
            <person name="Brzon O."/>
            <person name="Soukal P."/>
            <person name="Eme L."/>
            <person name="Dacks J.B."/>
            <person name="Karnkowska A."/>
            <person name="Elias M."/>
            <person name="Hampl V."/>
        </authorList>
    </citation>
    <scope>NUCLEOTIDE SEQUENCE [LARGE SCALE GENOMIC DNA]</scope>
    <source>
        <strain evidence="3">NAU3</strain>
        <tissue evidence="3">Gut</tissue>
    </source>
</reference>